<dbReference type="RefSeq" id="WP_070980163.1">
    <property type="nucleotide sequence ID" value="NZ_CP043420.1"/>
</dbReference>
<evidence type="ECO:0000256" key="5">
    <source>
        <dbReference type="ARBA" id="ARBA00023136"/>
    </source>
</evidence>
<evidence type="ECO:0000313" key="8">
    <source>
        <dbReference type="Proteomes" id="UP000322553"/>
    </source>
</evidence>
<dbReference type="GO" id="GO:0015293">
    <property type="term" value="F:symporter activity"/>
    <property type="evidence" value="ECO:0007669"/>
    <property type="project" value="UniProtKB-KW"/>
</dbReference>
<keyword evidence="2 6" id="KW-0813">Transport</keyword>
<dbReference type="STRING" id="657387.BH688_12750"/>
<evidence type="ECO:0000313" key="7">
    <source>
        <dbReference type="EMBL" id="QEL12592.1"/>
    </source>
</evidence>
<comment type="similarity">
    <text evidence="6">Belongs to the sodium:neurotransmitter symporter (SNF) (TC 2.A.22) family.</text>
</comment>
<keyword evidence="3 6" id="KW-0812">Transmembrane</keyword>
<dbReference type="PRINTS" id="PR00176">
    <property type="entry name" value="NANEUSMPORT"/>
</dbReference>
<dbReference type="PROSITE" id="PS00610">
    <property type="entry name" value="NA_NEUROTRAN_SYMP_1"/>
    <property type="match status" value="1"/>
</dbReference>
<comment type="subcellular location">
    <subcellularLocation>
        <location evidence="1">Membrane</location>
        <topology evidence="1">Multi-pass membrane protein</topology>
    </subcellularLocation>
</comment>
<dbReference type="PANTHER" id="PTHR42948">
    <property type="entry name" value="TRANSPORTER"/>
    <property type="match status" value="1"/>
</dbReference>
<keyword evidence="5" id="KW-0472">Membrane</keyword>
<evidence type="ECO:0000256" key="3">
    <source>
        <dbReference type="ARBA" id="ARBA00022692"/>
    </source>
</evidence>
<evidence type="ECO:0000256" key="2">
    <source>
        <dbReference type="ARBA" id="ARBA00022448"/>
    </source>
</evidence>
<dbReference type="PROSITE" id="PS50267">
    <property type="entry name" value="NA_NEUROTRAN_SYMP_3"/>
    <property type="match status" value="1"/>
</dbReference>
<dbReference type="SUPFAM" id="SSF161070">
    <property type="entry name" value="SNF-like"/>
    <property type="match status" value="1"/>
</dbReference>
<dbReference type="OrthoDB" id="9762833at2"/>
<evidence type="ECO:0000256" key="4">
    <source>
        <dbReference type="ARBA" id="ARBA00022989"/>
    </source>
</evidence>
<dbReference type="Pfam" id="PF00209">
    <property type="entry name" value="SNF"/>
    <property type="match status" value="2"/>
</dbReference>
<dbReference type="EMBL" id="CP043420">
    <property type="protein sequence ID" value="QEL12592.1"/>
    <property type="molecule type" value="Genomic_DNA"/>
</dbReference>
<dbReference type="CDD" id="cd10336">
    <property type="entry name" value="SLC6sbd_Tyt1-Like"/>
    <property type="match status" value="1"/>
</dbReference>
<gene>
    <name evidence="7" type="ORF">FY550_16545</name>
</gene>
<keyword evidence="8" id="KW-1185">Reference proteome</keyword>
<evidence type="ECO:0000256" key="1">
    <source>
        <dbReference type="ARBA" id="ARBA00004141"/>
    </source>
</evidence>
<evidence type="ECO:0000256" key="6">
    <source>
        <dbReference type="RuleBase" id="RU003732"/>
    </source>
</evidence>
<dbReference type="GO" id="GO:0016020">
    <property type="term" value="C:membrane"/>
    <property type="evidence" value="ECO:0007669"/>
    <property type="project" value="UniProtKB-SubCell"/>
</dbReference>
<protein>
    <recommendedName>
        <fullName evidence="6">Transporter</fullName>
    </recommendedName>
</protein>
<proteinExistence type="inferred from homology"/>
<keyword evidence="4" id="KW-1133">Transmembrane helix</keyword>
<dbReference type="Proteomes" id="UP000322553">
    <property type="component" value="Chromosome"/>
</dbReference>
<dbReference type="InterPro" id="IPR000175">
    <property type="entry name" value="Na/ntran_symport"/>
</dbReference>
<sequence>MANKTHIHAQWSSRLAFMMAAVGSSVGLGNVWKFPYMTGESGGGAFVLIYLVSIALIGLPILMSEWLLGRLGQKNPITTMSTIAGRLKRSQAWALVGVSGILAAYLILSFYSVIGGWALAYIKYGVTGTFGGLDGDGVGSLFGNLLASPMRLLGWHSLFMVLTIGVVAGGVSGGLERAAKLLMPALAVLLVVLVGYAATTGSFGEGLNYLFKPDFSRLTGDVWLAALGHAFFTLSLGMGIMMAYGSYLGDDVNIGRTALTVVILDTVIALGAGMAIFPVVFANHLDPAAGPGLVFQTLPLAFGNMSGGLFFGTLFFILLVFAALTSAISLLEPIVEWLEEKSPLTRVQATLVAGGATWLLGIATVLSFNGWSGIQPFGMSILDLLDYLTSKLMLPLTGLATILFVGWVMGRDEVRAQLNMSDRAFTLWRFTARYISPIGVAIVFIFGLLN</sequence>
<dbReference type="KEGG" id="kuy:FY550_16545"/>
<keyword evidence="6" id="KW-0769">Symport</keyword>
<dbReference type="InterPro" id="IPR047218">
    <property type="entry name" value="YocR/YhdH-like"/>
</dbReference>
<dbReference type="PANTHER" id="PTHR42948:SF1">
    <property type="entry name" value="TRANSPORTER"/>
    <property type="match status" value="1"/>
</dbReference>
<accession>A0A1S1NTT7</accession>
<dbReference type="AlphaFoldDB" id="A0A1S1NTT7"/>
<reference evidence="7 8" key="1">
    <citation type="submission" date="2019-08" db="EMBL/GenBank/DDBJ databases">
        <title>Complete genome sequence of Kushneria sp. YCWA18, a halophilic phosphate-solubilizing bacterium isolated from Daqiao saltern in China.</title>
        <authorList>
            <person name="Du G.-X."/>
            <person name="Qu L.-Y."/>
        </authorList>
    </citation>
    <scope>NUCLEOTIDE SEQUENCE [LARGE SCALE GENOMIC DNA]</scope>
    <source>
        <strain evidence="7 8">YCWA18</strain>
    </source>
</reference>
<dbReference type="InterPro" id="IPR037272">
    <property type="entry name" value="SNS_sf"/>
</dbReference>
<dbReference type="NCBIfam" id="NF037979">
    <property type="entry name" value="Na_transp"/>
    <property type="match status" value="1"/>
</dbReference>
<name>A0A1S1NTT7_9GAMM</name>
<organism evidence="7 8">
    <name type="scientific">Kushneria phosphatilytica</name>
    <dbReference type="NCBI Taxonomy" id="657387"/>
    <lineage>
        <taxon>Bacteria</taxon>
        <taxon>Pseudomonadati</taxon>
        <taxon>Pseudomonadota</taxon>
        <taxon>Gammaproteobacteria</taxon>
        <taxon>Oceanospirillales</taxon>
        <taxon>Halomonadaceae</taxon>
        <taxon>Kushneria</taxon>
    </lineage>
</organism>